<dbReference type="EMBL" id="ANOG01000737">
    <property type="protein sequence ID" value="EMI17895.1"/>
    <property type="molecule type" value="Genomic_DNA"/>
</dbReference>
<evidence type="ECO:0000313" key="2">
    <source>
        <dbReference type="EMBL" id="EMI17895.1"/>
    </source>
</evidence>
<dbReference type="InterPro" id="IPR011468">
    <property type="entry name" value="DUF1574"/>
</dbReference>
<organism evidence="2 3">
    <name type="scientific">Rhodopirellula maiorica SM1</name>
    <dbReference type="NCBI Taxonomy" id="1265738"/>
    <lineage>
        <taxon>Bacteria</taxon>
        <taxon>Pseudomonadati</taxon>
        <taxon>Planctomycetota</taxon>
        <taxon>Planctomycetia</taxon>
        <taxon>Pirellulales</taxon>
        <taxon>Pirellulaceae</taxon>
        <taxon>Novipirellula</taxon>
    </lineage>
</organism>
<dbReference type="Pfam" id="PF07611">
    <property type="entry name" value="DUF1574"/>
    <property type="match status" value="1"/>
</dbReference>
<evidence type="ECO:0000256" key="1">
    <source>
        <dbReference type="SAM" id="Phobius"/>
    </source>
</evidence>
<keyword evidence="1" id="KW-0472">Membrane</keyword>
<sequence>MYLHPPKSTWDFHNAFQSKTAIGLAVSLGILPWLWMIGIKANPLIKSIRFPIAVVLAMGLLTLGGFLLSTTKATWYFVEWAKIRTPNPSFGRNTLFWEQRNFEQAGSPDAKTKVVIVGSSQPNQGFSLNWLEMACQDIRFEKNCLAGFGPMQYPFLNNRISERRPQIVVCHLSEFDFFREDAVPIERLRWAATLSGTKTVFQTLTAYQAWKNRGALGDLAFSSVIPYWRHRDHFRRTLFGYWWNKSESPKVDSDQPTPLAVSSTLDEAIFFLKKNIGRKELVEANFASFHCFAQQLKQQHVKLIVVEGQVHPNARRVYDTEHLQQETRMRLKAMATELEFVFFETNQMPTFTPADFADAYHLNDDGRRKLSDFLAEHLKMENN</sequence>
<feature type="transmembrane region" description="Helical" evidence="1">
    <location>
        <begin position="20"/>
        <end position="38"/>
    </location>
</feature>
<keyword evidence="1" id="KW-0812">Transmembrane</keyword>
<dbReference type="PATRIC" id="fig|1265738.3.peg.5207"/>
<dbReference type="Proteomes" id="UP000011991">
    <property type="component" value="Unassembled WGS sequence"/>
</dbReference>
<feature type="transmembrane region" description="Helical" evidence="1">
    <location>
        <begin position="50"/>
        <end position="68"/>
    </location>
</feature>
<proteinExistence type="predicted"/>
<reference evidence="2 3" key="1">
    <citation type="journal article" date="2013" name="Mar. Genomics">
        <title>Expression of sulfatases in Rhodopirellula baltica and the diversity of sulfatases in the genus Rhodopirellula.</title>
        <authorList>
            <person name="Wegner C.E."/>
            <person name="Richter-Heitmann T."/>
            <person name="Klindworth A."/>
            <person name="Klockow C."/>
            <person name="Richter M."/>
            <person name="Achstetter T."/>
            <person name="Glockner F.O."/>
            <person name="Harder J."/>
        </authorList>
    </citation>
    <scope>NUCLEOTIDE SEQUENCE [LARGE SCALE GENOMIC DNA]</scope>
    <source>
        <strain evidence="2 3">SM1</strain>
    </source>
</reference>
<accession>M5REV1</accession>
<protein>
    <submittedName>
        <fullName evidence="2">Membrane protein</fullName>
    </submittedName>
</protein>
<keyword evidence="3" id="KW-1185">Reference proteome</keyword>
<gene>
    <name evidence="2" type="ORF">RMSM_05181</name>
</gene>
<dbReference type="AlphaFoldDB" id="M5REV1"/>
<keyword evidence="1" id="KW-1133">Transmembrane helix</keyword>
<evidence type="ECO:0000313" key="3">
    <source>
        <dbReference type="Proteomes" id="UP000011991"/>
    </source>
</evidence>
<name>M5REV1_9BACT</name>
<comment type="caution">
    <text evidence="2">The sequence shown here is derived from an EMBL/GenBank/DDBJ whole genome shotgun (WGS) entry which is preliminary data.</text>
</comment>